<reference evidence="8" key="1">
    <citation type="journal article" date="2014" name="Int. J. Syst. Evol. Microbiol.">
        <title>Complete genome of a new Firmicutes species belonging to the dominant human colonic microbiota ('Ruminococcus bicirculans') reveals two chromosomes and a selective capacity to utilize plant glucans.</title>
        <authorList>
            <consortium name="NISC Comparative Sequencing Program"/>
            <person name="Wegmann U."/>
            <person name="Louis P."/>
            <person name="Goesmann A."/>
            <person name="Henrissat B."/>
            <person name="Duncan S.H."/>
            <person name="Flint H.J."/>
        </authorList>
    </citation>
    <scope>NUCLEOTIDE SEQUENCE</scope>
    <source>
        <strain evidence="8">NBRC 108219</strain>
    </source>
</reference>
<evidence type="ECO:0000256" key="5">
    <source>
        <dbReference type="PROSITE-ProRule" id="PRU01248"/>
    </source>
</evidence>
<dbReference type="Pfam" id="PF00589">
    <property type="entry name" value="Phage_integrase"/>
    <property type="match status" value="1"/>
</dbReference>
<evidence type="ECO:0000256" key="1">
    <source>
        <dbReference type="ARBA" id="ARBA00008857"/>
    </source>
</evidence>
<dbReference type="EMBL" id="BSNK01000002">
    <property type="protein sequence ID" value="GLQ25140.1"/>
    <property type="molecule type" value="Genomic_DNA"/>
</dbReference>
<feature type="domain" description="Core-binding (CB)" evidence="7">
    <location>
        <begin position="105"/>
        <end position="184"/>
    </location>
</feature>
<reference evidence="8" key="2">
    <citation type="submission" date="2023-01" db="EMBL/GenBank/DDBJ databases">
        <title>Draft genome sequence of Algimonas ampicilliniresistens strain NBRC 108219.</title>
        <authorList>
            <person name="Sun Q."/>
            <person name="Mori K."/>
        </authorList>
    </citation>
    <scope>NUCLEOTIDE SEQUENCE</scope>
    <source>
        <strain evidence="8">NBRC 108219</strain>
    </source>
</reference>
<keyword evidence="9" id="KW-1185">Reference proteome</keyword>
<dbReference type="InterPro" id="IPR053876">
    <property type="entry name" value="Phage_int_M"/>
</dbReference>
<evidence type="ECO:0000256" key="2">
    <source>
        <dbReference type="ARBA" id="ARBA00022908"/>
    </source>
</evidence>
<evidence type="ECO:0000313" key="9">
    <source>
        <dbReference type="Proteomes" id="UP001161391"/>
    </source>
</evidence>
<evidence type="ECO:0000259" key="6">
    <source>
        <dbReference type="PROSITE" id="PS51898"/>
    </source>
</evidence>
<dbReference type="InterPro" id="IPR010998">
    <property type="entry name" value="Integrase_recombinase_N"/>
</dbReference>
<keyword evidence="3 5" id="KW-0238">DNA-binding</keyword>
<dbReference type="CDD" id="cd00801">
    <property type="entry name" value="INT_P4_C"/>
    <property type="match status" value="1"/>
</dbReference>
<comment type="similarity">
    <text evidence="1">Belongs to the 'phage' integrase family.</text>
</comment>
<dbReference type="PANTHER" id="PTHR30629:SF2">
    <property type="entry name" value="PROPHAGE INTEGRASE INTS-RELATED"/>
    <property type="match status" value="1"/>
</dbReference>
<dbReference type="InterPro" id="IPR011010">
    <property type="entry name" value="DNA_brk_join_enz"/>
</dbReference>
<dbReference type="Gene3D" id="1.10.443.10">
    <property type="entry name" value="Intergrase catalytic core"/>
    <property type="match status" value="1"/>
</dbReference>
<dbReference type="Gene3D" id="1.10.150.130">
    <property type="match status" value="1"/>
</dbReference>
<keyword evidence="4" id="KW-0233">DNA recombination</keyword>
<dbReference type="InterPro" id="IPR025166">
    <property type="entry name" value="Integrase_DNA_bind_dom"/>
</dbReference>
<name>A0ABQ5VCG2_9PROT</name>
<organism evidence="8 9">
    <name type="scientific">Algimonas ampicilliniresistens</name>
    <dbReference type="NCBI Taxonomy" id="1298735"/>
    <lineage>
        <taxon>Bacteria</taxon>
        <taxon>Pseudomonadati</taxon>
        <taxon>Pseudomonadota</taxon>
        <taxon>Alphaproteobacteria</taxon>
        <taxon>Maricaulales</taxon>
        <taxon>Robiginitomaculaceae</taxon>
        <taxon>Algimonas</taxon>
    </lineage>
</organism>
<feature type="domain" description="Tyr recombinase" evidence="6">
    <location>
        <begin position="213"/>
        <end position="391"/>
    </location>
</feature>
<evidence type="ECO:0000259" key="7">
    <source>
        <dbReference type="PROSITE" id="PS51900"/>
    </source>
</evidence>
<dbReference type="Pfam" id="PF13356">
    <property type="entry name" value="Arm-DNA-bind_3"/>
    <property type="match status" value="1"/>
</dbReference>
<comment type="caution">
    <text evidence="8">The sequence shown here is derived from an EMBL/GenBank/DDBJ whole genome shotgun (WGS) entry which is preliminary data.</text>
</comment>
<protein>
    <submittedName>
        <fullName evidence="8">Integrase</fullName>
    </submittedName>
</protein>
<dbReference type="PROSITE" id="PS51898">
    <property type="entry name" value="TYR_RECOMBINASE"/>
    <property type="match status" value="1"/>
</dbReference>
<dbReference type="InterPro" id="IPR038488">
    <property type="entry name" value="Integrase_DNA-bd_sf"/>
</dbReference>
<evidence type="ECO:0000256" key="3">
    <source>
        <dbReference type="ARBA" id="ARBA00023125"/>
    </source>
</evidence>
<dbReference type="PANTHER" id="PTHR30629">
    <property type="entry name" value="PROPHAGE INTEGRASE"/>
    <property type="match status" value="1"/>
</dbReference>
<dbReference type="PROSITE" id="PS51900">
    <property type="entry name" value="CB"/>
    <property type="match status" value="1"/>
</dbReference>
<dbReference type="Gene3D" id="3.30.160.390">
    <property type="entry name" value="Integrase, DNA-binding domain"/>
    <property type="match status" value="1"/>
</dbReference>
<proteinExistence type="inferred from homology"/>
<sequence>MALPETGIAMAGIKLLNTARINALPLPERGKRRVSDGGGLYLVLRATGSKAWVFLWKRNGQPTEIGLGRLSDLGLADARKMAEIARVEVAAGRDPREAFRPKDEKTFKDAALAVVEMKSRGREAKTRHQWERDLLYRCKTLHSRPIENVTRSDILKLLRPIWNDTPESGRRFRARLEALFGYAIAMKWRQGGNPAVWKHGLEHVLSAHTDTKGHHDAMPWQDVPAFMVELSERKAISAKALAFTILTAPRTNEALQAQWGEFDFSKETWTIPAERMKAKTGKRKPHTIPLSPQALAIIHEMGETKISDYVFPGQKRDKPLSNMAMLNLLQSRMKKPFTVHGFRSSFRDWVGETTDYPRELAEMALAHVVGNMSEQAYRRGKAIERRRPMMLEWAAFCVPSEINANVVRLHG</sequence>
<evidence type="ECO:0000256" key="4">
    <source>
        <dbReference type="ARBA" id="ARBA00023172"/>
    </source>
</evidence>
<gene>
    <name evidence="8" type="primary">int_2</name>
    <name evidence="8" type="ORF">GCM10007853_30140</name>
</gene>
<evidence type="ECO:0000313" key="8">
    <source>
        <dbReference type="EMBL" id="GLQ25140.1"/>
    </source>
</evidence>
<dbReference type="InterPro" id="IPR002104">
    <property type="entry name" value="Integrase_catalytic"/>
</dbReference>
<dbReference type="Pfam" id="PF22022">
    <property type="entry name" value="Phage_int_M"/>
    <property type="match status" value="1"/>
</dbReference>
<accession>A0ABQ5VCG2</accession>
<dbReference type="InterPro" id="IPR050808">
    <property type="entry name" value="Phage_Integrase"/>
</dbReference>
<dbReference type="InterPro" id="IPR013762">
    <property type="entry name" value="Integrase-like_cat_sf"/>
</dbReference>
<keyword evidence="2" id="KW-0229">DNA integration</keyword>
<dbReference type="InterPro" id="IPR044068">
    <property type="entry name" value="CB"/>
</dbReference>
<dbReference type="Proteomes" id="UP001161391">
    <property type="component" value="Unassembled WGS sequence"/>
</dbReference>
<dbReference type="SUPFAM" id="SSF56349">
    <property type="entry name" value="DNA breaking-rejoining enzymes"/>
    <property type="match status" value="1"/>
</dbReference>